<keyword evidence="2 6" id="KW-0963">Cytoplasm</keyword>
<evidence type="ECO:0000256" key="6">
    <source>
        <dbReference type="HAMAP-Rule" id="MF_00337"/>
    </source>
</evidence>
<evidence type="ECO:0000256" key="3">
    <source>
        <dbReference type="ARBA" id="ARBA00022722"/>
    </source>
</evidence>
<dbReference type="Proteomes" id="UP000617951">
    <property type="component" value="Unassembled WGS sequence"/>
</dbReference>
<sequence length="60" mass="7010">MSFEEKMERLEKIVAQLEEESLPLETTMEYYEEGVRLLKECNAQLAAAEEKMQGVRDGRE</sequence>
<comment type="subunit">
    <text evidence="6">Heterooligomer composed of large and small subunits.</text>
</comment>
<comment type="similarity">
    <text evidence="1 6">Belongs to the XseB family.</text>
</comment>
<dbReference type="GO" id="GO:0005829">
    <property type="term" value="C:cytosol"/>
    <property type="evidence" value="ECO:0007669"/>
    <property type="project" value="TreeGrafter"/>
</dbReference>
<dbReference type="Gene3D" id="1.10.287.1040">
    <property type="entry name" value="Exonuclease VII, small subunit"/>
    <property type="match status" value="1"/>
</dbReference>
<comment type="function">
    <text evidence="6">Bidirectionally degrades single-stranded DNA into large acid-insoluble oligonucleotides, which are then degraded further into small acid-soluble oligonucleotides.</text>
</comment>
<comment type="catalytic activity">
    <reaction evidence="6">
        <text>Exonucleolytic cleavage in either 5'- to 3'- or 3'- to 5'-direction to yield nucleoside 5'-phosphates.</text>
        <dbReference type="EC" id="3.1.11.6"/>
    </reaction>
</comment>
<dbReference type="HAMAP" id="MF_00337">
    <property type="entry name" value="Exonuc_7_S"/>
    <property type="match status" value="1"/>
</dbReference>
<evidence type="ECO:0000256" key="2">
    <source>
        <dbReference type="ARBA" id="ARBA00022490"/>
    </source>
</evidence>
<name>A0A926HVP4_9FIRM</name>
<keyword evidence="5 6" id="KW-0269">Exonuclease</keyword>
<dbReference type="PANTHER" id="PTHR34137:SF1">
    <property type="entry name" value="EXODEOXYRIBONUCLEASE 7 SMALL SUBUNIT"/>
    <property type="match status" value="1"/>
</dbReference>
<accession>A0A926HVP4</accession>
<dbReference type="EC" id="3.1.11.6" evidence="6"/>
<dbReference type="RefSeq" id="WP_249279430.1">
    <property type="nucleotide sequence ID" value="NZ_JACRSS010000001.1"/>
</dbReference>
<keyword evidence="9" id="KW-1185">Reference proteome</keyword>
<dbReference type="SUPFAM" id="SSF116842">
    <property type="entry name" value="XseB-like"/>
    <property type="match status" value="1"/>
</dbReference>
<feature type="coiled-coil region" evidence="7">
    <location>
        <begin position="31"/>
        <end position="58"/>
    </location>
</feature>
<comment type="subcellular location">
    <subcellularLocation>
        <location evidence="6">Cytoplasm</location>
    </subcellularLocation>
</comment>
<dbReference type="InterPro" id="IPR037004">
    <property type="entry name" value="Exonuc_VII_ssu_sf"/>
</dbReference>
<evidence type="ECO:0000256" key="7">
    <source>
        <dbReference type="SAM" id="Coils"/>
    </source>
</evidence>
<dbReference type="GO" id="GO:0006308">
    <property type="term" value="P:DNA catabolic process"/>
    <property type="evidence" value="ECO:0007669"/>
    <property type="project" value="UniProtKB-UniRule"/>
</dbReference>
<proteinExistence type="inferred from homology"/>
<dbReference type="GO" id="GO:0009318">
    <property type="term" value="C:exodeoxyribonuclease VII complex"/>
    <property type="evidence" value="ECO:0007669"/>
    <property type="project" value="UniProtKB-UniRule"/>
</dbReference>
<keyword evidence="7" id="KW-0175">Coiled coil</keyword>
<organism evidence="8 9">
    <name type="scientific">Guopingia tenuis</name>
    <dbReference type="NCBI Taxonomy" id="2763656"/>
    <lineage>
        <taxon>Bacteria</taxon>
        <taxon>Bacillati</taxon>
        <taxon>Bacillota</taxon>
        <taxon>Clostridia</taxon>
        <taxon>Christensenellales</taxon>
        <taxon>Christensenellaceae</taxon>
        <taxon>Guopingia</taxon>
    </lineage>
</organism>
<evidence type="ECO:0000256" key="1">
    <source>
        <dbReference type="ARBA" id="ARBA00009998"/>
    </source>
</evidence>
<evidence type="ECO:0000313" key="8">
    <source>
        <dbReference type="EMBL" id="MBC8537528.1"/>
    </source>
</evidence>
<dbReference type="NCBIfam" id="TIGR01280">
    <property type="entry name" value="xseB"/>
    <property type="match status" value="1"/>
</dbReference>
<keyword evidence="3 6" id="KW-0540">Nuclease</keyword>
<reference evidence="8" key="1">
    <citation type="submission" date="2020-08" db="EMBL/GenBank/DDBJ databases">
        <title>Genome public.</title>
        <authorList>
            <person name="Liu C."/>
            <person name="Sun Q."/>
        </authorList>
    </citation>
    <scope>NUCLEOTIDE SEQUENCE</scope>
    <source>
        <strain evidence="8">NSJ-63</strain>
    </source>
</reference>
<evidence type="ECO:0000256" key="5">
    <source>
        <dbReference type="ARBA" id="ARBA00022839"/>
    </source>
</evidence>
<dbReference type="InterPro" id="IPR003761">
    <property type="entry name" value="Exonuc_VII_S"/>
</dbReference>
<keyword evidence="4 6" id="KW-0378">Hydrolase</keyword>
<evidence type="ECO:0000256" key="4">
    <source>
        <dbReference type="ARBA" id="ARBA00022801"/>
    </source>
</evidence>
<dbReference type="AlphaFoldDB" id="A0A926HVP4"/>
<gene>
    <name evidence="6 8" type="primary">xseB</name>
    <name evidence="8" type="ORF">H8693_01090</name>
</gene>
<evidence type="ECO:0000313" key="9">
    <source>
        <dbReference type="Proteomes" id="UP000617951"/>
    </source>
</evidence>
<dbReference type="GO" id="GO:0008855">
    <property type="term" value="F:exodeoxyribonuclease VII activity"/>
    <property type="evidence" value="ECO:0007669"/>
    <property type="project" value="UniProtKB-UniRule"/>
</dbReference>
<dbReference type="PANTHER" id="PTHR34137">
    <property type="entry name" value="EXODEOXYRIBONUCLEASE 7 SMALL SUBUNIT"/>
    <property type="match status" value="1"/>
</dbReference>
<dbReference type="Pfam" id="PF02609">
    <property type="entry name" value="Exonuc_VII_S"/>
    <property type="match status" value="1"/>
</dbReference>
<protein>
    <recommendedName>
        <fullName evidence="6">Exodeoxyribonuclease 7 small subunit</fullName>
        <ecNumber evidence="6">3.1.11.6</ecNumber>
    </recommendedName>
    <alternativeName>
        <fullName evidence="6">Exodeoxyribonuclease VII small subunit</fullName>
        <shortName evidence="6">Exonuclease VII small subunit</shortName>
    </alternativeName>
</protein>
<dbReference type="PIRSF" id="PIRSF006488">
    <property type="entry name" value="Exonuc_VII_S"/>
    <property type="match status" value="1"/>
</dbReference>
<comment type="caution">
    <text evidence="8">The sequence shown here is derived from an EMBL/GenBank/DDBJ whole genome shotgun (WGS) entry which is preliminary data.</text>
</comment>
<dbReference type="EMBL" id="JACRSS010000001">
    <property type="protein sequence ID" value="MBC8537528.1"/>
    <property type="molecule type" value="Genomic_DNA"/>
</dbReference>